<dbReference type="PROSITE" id="PS01285">
    <property type="entry name" value="FA58C_1"/>
    <property type="match status" value="1"/>
</dbReference>
<evidence type="ECO:0000313" key="3">
    <source>
        <dbReference type="Proteomes" id="UP000749559"/>
    </source>
</evidence>
<dbReference type="PROSITE" id="PS00021">
    <property type="entry name" value="KRINGLE_1"/>
    <property type="match status" value="1"/>
</dbReference>
<keyword evidence="3" id="KW-1185">Reference proteome</keyword>
<protein>
    <submittedName>
        <fullName evidence="2">Uncharacterized protein</fullName>
    </submittedName>
</protein>
<sequence>MARLSRIFQSTTLLGLLVCLSQTRGAIRGSVQPSDYENWTKRDGGCAGSDISSHSSVTLDDCYNICFSTGGCIAFYYDYTNRCFLKNANCNFPGGYPGYQIHYDPDSCKIPLINNDPIVIFETSTTQNDDHLQYGPYNAYIDSTGWTPAVSDASQFLQVTLRQLTTIDKMSTRGDGGSHWVTEYYLKHKPHAEVTSWTVRGPWQANINGDDVVTHLILPRINAIIVRLEIKSWHGVIALGLELYGCSAHDACSSELVATDNTALLTASSFEEGSEPDKAKIDFTGSWGLQLPASQDEWIQVEFSGLRIIDGIMTQGNPENRNRCTSYKVASRSIDGRNWIQQGGIHEELIDFTECKTDTLGDAYRGTLSVTNTGKTCQRWDSQSPHSHQVTDNSAVPDETLGDANNYCRNANSWQEGPWCYTTDSSTRWEYCDVQLCGNVKVYRKFGKRFLARFVRIYPVTWETKPDMRFELLGCNVQGGSTDLDIYNEGAYSTLGIMSMVDSQIETCMAVPTKGQHPDFIHFSLEDNSIDCGSDTDFFVVMKGTMDCAIGEMSVYGPDPAEAAATNLMEGKFQQCEVYAAGWTSNPGSCTFKCACNPCGKIGVAFFNLKPTMTWKICDIAIKSKTMF</sequence>
<dbReference type="InterPro" id="IPR008979">
    <property type="entry name" value="Galactose-bd-like_sf"/>
</dbReference>
<dbReference type="SUPFAM" id="SSF57440">
    <property type="entry name" value="Kringle-like"/>
    <property type="match status" value="1"/>
</dbReference>
<dbReference type="Pfam" id="PF00754">
    <property type="entry name" value="F5_F8_type_C"/>
    <property type="match status" value="2"/>
</dbReference>
<comment type="caution">
    <text evidence="2">The sequence shown here is derived from an EMBL/GenBank/DDBJ whole genome shotgun (WGS) entry which is preliminary data.</text>
</comment>
<dbReference type="InterPro" id="IPR000421">
    <property type="entry name" value="FA58C"/>
</dbReference>
<dbReference type="PROSITE" id="PS50070">
    <property type="entry name" value="KRINGLE_2"/>
    <property type="match status" value="1"/>
</dbReference>
<dbReference type="AlphaFoldDB" id="A0A8J1TRA7"/>
<dbReference type="InterPro" id="IPR000001">
    <property type="entry name" value="Kringle"/>
</dbReference>
<dbReference type="SMART" id="SM00130">
    <property type="entry name" value="KR"/>
    <property type="match status" value="1"/>
</dbReference>
<dbReference type="PROSITE" id="PS50022">
    <property type="entry name" value="FA58C_3"/>
    <property type="match status" value="2"/>
</dbReference>
<gene>
    <name evidence="2" type="ORF">OFUS_LOCUS3283</name>
</gene>
<dbReference type="EMBL" id="CAIIXF020000001">
    <property type="protein sequence ID" value="CAH1776060.1"/>
    <property type="molecule type" value="Genomic_DNA"/>
</dbReference>
<dbReference type="OrthoDB" id="5917794at2759"/>
<organism evidence="2 3">
    <name type="scientific">Owenia fusiformis</name>
    <name type="common">Polychaete worm</name>
    <dbReference type="NCBI Taxonomy" id="6347"/>
    <lineage>
        <taxon>Eukaryota</taxon>
        <taxon>Metazoa</taxon>
        <taxon>Spiralia</taxon>
        <taxon>Lophotrochozoa</taxon>
        <taxon>Annelida</taxon>
        <taxon>Polychaeta</taxon>
        <taxon>Sedentaria</taxon>
        <taxon>Canalipalpata</taxon>
        <taxon>Sabellida</taxon>
        <taxon>Oweniida</taxon>
        <taxon>Oweniidae</taxon>
        <taxon>Owenia</taxon>
    </lineage>
</organism>
<dbReference type="Gene3D" id="2.40.20.10">
    <property type="entry name" value="Plasminogen Kringle 4"/>
    <property type="match status" value="1"/>
</dbReference>
<reference evidence="2" key="1">
    <citation type="submission" date="2022-03" db="EMBL/GenBank/DDBJ databases">
        <authorList>
            <person name="Martin C."/>
        </authorList>
    </citation>
    <scope>NUCLEOTIDE SEQUENCE</scope>
</reference>
<dbReference type="InterPro" id="IPR018056">
    <property type="entry name" value="Kringle_CS"/>
</dbReference>
<evidence type="ECO:0000313" key="2">
    <source>
        <dbReference type="EMBL" id="CAH1776060.1"/>
    </source>
</evidence>
<dbReference type="PANTHER" id="PTHR24543">
    <property type="entry name" value="MULTICOPPER OXIDASE-RELATED"/>
    <property type="match status" value="1"/>
</dbReference>
<dbReference type="InterPro" id="IPR038178">
    <property type="entry name" value="Kringle_sf"/>
</dbReference>
<dbReference type="Pfam" id="PF00051">
    <property type="entry name" value="Kringle"/>
    <property type="match status" value="1"/>
</dbReference>
<dbReference type="PANTHER" id="PTHR24543:SF336">
    <property type="entry name" value="F5_8 TYPE C DOMAIN-CONTAINING PROTEIN"/>
    <property type="match status" value="1"/>
</dbReference>
<proteinExistence type="predicted"/>
<comment type="caution">
    <text evidence="1">Lacks conserved residue(s) required for the propagation of feature annotation.</text>
</comment>
<dbReference type="PROSITE" id="PS01286">
    <property type="entry name" value="FA58C_2"/>
    <property type="match status" value="1"/>
</dbReference>
<dbReference type="CDD" id="cd00108">
    <property type="entry name" value="KR"/>
    <property type="match status" value="1"/>
</dbReference>
<keyword evidence="1" id="KW-0420">Kringle</keyword>
<dbReference type="InterPro" id="IPR013806">
    <property type="entry name" value="Kringle-like"/>
</dbReference>
<dbReference type="PRINTS" id="PR00018">
    <property type="entry name" value="KRINGLE"/>
</dbReference>
<accession>A0A8J1TRA7</accession>
<dbReference type="SUPFAM" id="SSF49785">
    <property type="entry name" value="Galactose-binding domain-like"/>
    <property type="match status" value="2"/>
</dbReference>
<name>A0A8J1TRA7_OWEFU</name>
<dbReference type="Proteomes" id="UP000749559">
    <property type="component" value="Unassembled WGS sequence"/>
</dbReference>
<dbReference type="Gene3D" id="2.60.120.260">
    <property type="entry name" value="Galactose-binding domain-like"/>
    <property type="match status" value="2"/>
</dbReference>
<evidence type="ECO:0000256" key="1">
    <source>
        <dbReference type="PROSITE-ProRule" id="PRU00121"/>
    </source>
</evidence>